<dbReference type="KEGG" id="hch:HCH_05546"/>
<dbReference type="EMBL" id="CP000155">
    <property type="protein sequence ID" value="ABC32206.1"/>
    <property type="molecule type" value="Genomic_DNA"/>
</dbReference>
<dbReference type="GO" id="GO:0046556">
    <property type="term" value="F:alpha-L-arabinofuranosidase activity"/>
    <property type="evidence" value="ECO:0007669"/>
    <property type="project" value="InterPro"/>
</dbReference>
<dbReference type="InterPro" id="IPR053102">
    <property type="entry name" value="VPS_Associated"/>
</dbReference>
<reference evidence="3 4" key="1">
    <citation type="journal article" date="2005" name="Nucleic Acids Res.">
        <title>Genomic blueprint of Hahella chejuensis, a marine microbe producing an algicidal agent.</title>
        <authorList>
            <person name="Jeong H."/>
            <person name="Yim J.H."/>
            <person name="Lee C."/>
            <person name="Choi S.-H."/>
            <person name="Park Y.K."/>
            <person name="Yoon S.H."/>
            <person name="Hur C.-G."/>
            <person name="Kang H.-Y."/>
            <person name="Kim D."/>
            <person name="Lee H.H."/>
            <person name="Park K.H."/>
            <person name="Park S.-H."/>
            <person name="Park H.-S."/>
            <person name="Lee H.K."/>
            <person name="Oh T.K."/>
            <person name="Kim J.F."/>
        </authorList>
    </citation>
    <scope>NUCLEOTIDE SEQUENCE [LARGE SCALE GENOMIC DNA]</scope>
    <source>
        <strain evidence="3 4">KCTC 2396</strain>
    </source>
</reference>
<evidence type="ECO:0000256" key="1">
    <source>
        <dbReference type="SAM" id="SignalP"/>
    </source>
</evidence>
<dbReference type="Gene3D" id="2.80.10.50">
    <property type="match status" value="1"/>
</dbReference>
<feature type="domain" description="Alpha-L-arabinofuranosidase B arabinose-binding" evidence="2">
    <location>
        <begin position="45"/>
        <end position="150"/>
    </location>
</feature>
<proteinExistence type="predicted"/>
<keyword evidence="4" id="KW-1185">Reference proteome</keyword>
<dbReference type="OrthoDB" id="9801455at2"/>
<dbReference type="InterPro" id="IPR036195">
    <property type="entry name" value="AbfB_ABD_sf"/>
</dbReference>
<dbReference type="eggNOG" id="COG3250">
    <property type="taxonomic scope" value="Bacteria"/>
</dbReference>
<dbReference type="CAZy" id="CBM42">
    <property type="family name" value="Carbohydrate-Binding Module Family 42"/>
</dbReference>
<dbReference type="GO" id="GO:0046373">
    <property type="term" value="P:L-arabinose metabolic process"/>
    <property type="evidence" value="ECO:0007669"/>
    <property type="project" value="InterPro"/>
</dbReference>
<feature type="signal peptide" evidence="1">
    <location>
        <begin position="1"/>
        <end position="27"/>
    </location>
</feature>
<dbReference type="STRING" id="349521.HCH_05546"/>
<keyword evidence="1" id="KW-0732">Signal</keyword>
<evidence type="ECO:0000259" key="2">
    <source>
        <dbReference type="Pfam" id="PF05270"/>
    </source>
</evidence>
<dbReference type="SUPFAM" id="SSF110221">
    <property type="entry name" value="AbfB domain"/>
    <property type="match status" value="1"/>
</dbReference>
<dbReference type="InterPro" id="IPR007934">
    <property type="entry name" value="AbfB_ABD"/>
</dbReference>
<dbReference type="Proteomes" id="UP000000238">
    <property type="component" value="Chromosome"/>
</dbReference>
<organism evidence="3 4">
    <name type="scientific">Hahella chejuensis (strain KCTC 2396)</name>
    <dbReference type="NCBI Taxonomy" id="349521"/>
    <lineage>
        <taxon>Bacteria</taxon>
        <taxon>Pseudomonadati</taxon>
        <taxon>Pseudomonadota</taxon>
        <taxon>Gammaproteobacteria</taxon>
        <taxon>Oceanospirillales</taxon>
        <taxon>Hahellaceae</taxon>
        <taxon>Hahella</taxon>
    </lineage>
</organism>
<gene>
    <name evidence="3" type="ordered locus">HCH_05546</name>
</gene>
<dbReference type="HOGENOM" id="CLU_393691_0_0_6"/>
<name>Q2SAW8_HAHCH</name>
<protein>
    <submittedName>
        <fullName evidence="3">Probable alpha-L-arabinofuranosidase B protein</fullName>
    </submittedName>
</protein>
<dbReference type="PANTHER" id="PTHR48220:SF1">
    <property type="entry name" value="VACUOLAR PROTEIN SORTING-ASSOCIATED PROTEIN 62-RELATED"/>
    <property type="match status" value="1"/>
</dbReference>
<accession>Q2SAW8</accession>
<dbReference type="Pfam" id="PF05270">
    <property type="entry name" value="AbfB"/>
    <property type="match status" value="1"/>
</dbReference>
<dbReference type="AlphaFoldDB" id="Q2SAW8"/>
<evidence type="ECO:0000313" key="3">
    <source>
        <dbReference type="EMBL" id="ABC32206.1"/>
    </source>
</evidence>
<feature type="chain" id="PRO_5004215232" evidence="1">
    <location>
        <begin position="28"/>
        <end position="700"/>
    </location>
</feature>
<evidence type="ECO:0000313" key="4">
    <source>
        <dbReference type="Proteomes" id="UP000000238"/>
    </source>
</evidence>
<dbReference type="PANTHER" id="PTHR48220">
    <property type="match status" value="1"/>
</dbReference>
<sequence length="700" mass="77983">MENTKLQLIRNISLLIVGATIASGSMAAELGDEVKLVDITNQNVFRHSGYWLWQNPLPVGASELDIQDATFVLRAGLAEESNCYSFESKNYPKHFIRHTGSRLRIAENDNSDLFKDDATFCFGSDQTLNSFNYPNSKLTVNSNNEVWISGDYSHSTLLRLRENRESQACWNGVTGQFNHVSGNNALHLACQAQFGAGSAMTAAGAASYVCVTPGGATQSISYKPCSSSLSDFLLKAGWRTYPYLDDMSEGDKRNTLIVELYSRSADDIASLPQRSDEDLIARGETYLSLLNRVGYGEKTRIEQLSTDQQYQELNSDKADYLAQHLPVARVSQLPLAQRQALIHDNLPIWILHGSEDYYPKPFQQYLSADVKFGRAEGAYYNLRAWVDKRHHDKNGSQNSVRPSENKITPSIFVDRMGDRSDVNVSAMAPQAAPTYATYFETQSGEVWIRYFLFAGYNDTSATNPGSVIAGNHFADWVHVSVKLTNQGGQYLPAEYYFSAHAGGERFAANDGRLTFYNANLNSGSPSLTEVGFDAATQTGQHHVGVYLALGTHEAYAQAGNHSFLDGASTFWDITQFGSLVIPFADTLPNNSRYSYHPYPTWDMGSPMNNPYFQSHSMTPEQAQVHWLQKVPEVIFGSSDPNHQDSFMQIFTTKYKANESESSRRAIQNCGQDDGLFENNENFTAKNPIAKIFEWGGNFNN</sequence>